<gene>
    <name evidence="1" type="ORF">PV09_01095</name>
</gene>
<protein>
    <submittedName>
        <fullName evidence="1">Uncharacterized protein</fullName>
    </submittedName>
</protein>
<evidence type="ECO:0000313" key="1">
    <source>
        <dbReference type="EMBL" id="KIW08164.1"/>
    </source>
</evidence>
<dbReference type="VEuPathDB" id="FungiDB:PV09_01095"/>
<name>A0A0D2BA49_9PEZI</name>
<proteinExistence type="predicted"/>
<accession>A0A0D2BA49</accession>
<evidence type="ECO:0000313" key="2">
    <source>
        <dbReference type="Proteomes" id="UP000053259"/>
    </source>
</evidence>
<dbReference type="AlphaFoldDB" id="A0A0D2BA49"/>
<sequence>MSKPKPATSSERHEGFQSRKLGDLETFADVMAKAPQEARPFLMDTVKASDETSILLNNGNYMTYNGVIICPQNDRSNAREWIIKEPWRRLDGTIVYGDHWERKNNGVFVAPSGLMIDKNLTLIHRNGQTIFPDGAVVMPNGKMQIGQPNTVGIIYRPGLSPVRGIQHWALPEPSIDEEVLRGIVPADPSKGIVVSHPQAQQKSHSRAWDQAAAGATQHTTDRLLNTTDDQAACAEPGKYVPPHVRTRMSSQTEKPKRRIQLTLEELNTFTPPHLRHLLRGCDADGCGTDIFGIPMCLGYAEKLVLLPYAKEALKIINGA</sequence>
<dbReference type="Proteomes" id="UP000053259">
    <property type="component" value="Unassembled WGS sequence"/>
</dbReference>
<dbReference type="RefSeq" id="XP_016218033.1">
    <property type="nucleotide sequence ID" value="XM_016353938.1"/>
</dbReference>
<dbReference type="InParanoid" id="A0A0D2BA49"/>
<organism evidence="1 2">
    <name type="scientific">Verruconis gallopava</name>
    <dbReference type="NCBI Taxonomy" id="253628"/>
    <lineage>
        <taxon>Eukaryota</taxon>
        <taxon>Fungi</taxon>
        <taxon>Dikarya</taxon>
        <taxon>Ascomycota</taxon>
        <taxon>Pezizomycotina</taxon>
        <taxon>Dothideomycetes</taxon>
        <taxon>Pleosporomycetidae</taxon>
        <taxon>Venturiales</taxon>
        <taxon>Sympoventuriaceae</taxon>
        <taxon>Verruconis</taxon>
    </lineage>
</organism>
<keyword evidence="2" id="KW-1185">Reference proteome</keyword>
<dbReference type="GeneID" id="27309068"/>
<reference evidence="1 2" key="1">
    <citation type="submission" date="2015-01" db="EMBL/GenBank/DDBJ databases">
        <title>The Genome Sequence of Ochroconis gallopava CBS43764.</title>
        <authorList>
            <consortium name="The Broad Institute Genomics Platform"/>
            <person name="Cuomo C."/>
            <person name="de Hoog S."/>
            <person name="Gorbushina A."/>
            <person name="Stielow B."/>
            <person name="Teixiera M."/>
            <person name="Abouelleil A."/>
            <person name="Chapman S.B."/>
            <person name="Priest M."/>
            <person name="Young S.K."/>
            <person name="Wortman J."/>
            <person name="Nusbaum C."/>
            <person name="Birren B."/>
        </authorList>
    </citation>
    <scope>NUCLEOTIDE SEQUENCE [LARGE SCALE GENOMIC DNA]</scope>
    <source>
        <strain evidence="1 2">CBS 43764</strain>
    </source>
</reference>
<dbReference type="HOGENOM" id="CLU_872094_0_0_1"/>
<dbReference type="EMBL" id="KN847531">
    <property type="protein sequence ID" value="KIW08164.1"/>
    <property type="molecule type" value="Genomic_DNA"/>
</dbReference>